<evidence type="ECO:0000313" key="2">
    <source>
        <dbReference type="Proteomes" id="UP001497525"/>
    </source>
</evidence>
<name>A0AAV2TMP6_CALDB</name>
<protein>
    <submittedName>
        <fullName evidence="1">Uncharacterized protein</fullName>
    </submittedName>
</protein>
<gene>
    <name evidence="1" type="ORF">CDAUBV1_LOCUS11974</name>
</gene>
<organism evidence="1 2">
    <name type="scientific">Calicophoron daubneyi</name>
    <name type="common">Rumen fluke</name>
    <name type="synonym">Paramphistomum daubneyi</name>
    <dbReference type="NCBI Taxonomy" id="300641"/>
    <lineage>
        <taxon>Eukaryota</taxon>
        <taxon>Metazoa</taxon>
        <taxon>Spiralia</taxon>
        <taxon>Lophotrochozoa</taxon>
        <taxon>Platyhelminthes</taxon>
        <taxon>Trematoda</taxon>
        <taxon>Digenea</taxon>
        <taxon>Plagiorchiida</taxon>
        <taxon>Pronocephalata</taxon>
        <taxon>Paramphistomoidea</taxon>
        <taxon>Paramphistomidae</taxon>
        <taxon>Calicophoron</taxon>
    </lineage>
</organism>
<dbReference type="Proteomes" id="UP001497525">
    <property type="component" value="Unassembled WGS sequence"/>
</dbReference>
<sequence>MVSISDYLGVSGSSRDCDNLFLLDLFVPQVHWLCGNRSSRGGKFSIPSFEESGQTIGRFKSDYAQIGHQPDKLSHIHCFPICRTLLDGAVVDLELDRSIFWILLSWVIWIDCYHHHECRPLHAPHLRGLSG</sequence>
<dbReference type="AlphaFoldDB" id="A0AAV2TMP6"/>
<dbReference type="EMBL" id="CAXLJL010000423">
    <property type="protein sequence ID" value="CAL5137703.1"/>
    <property type="molecule type" value="Genomic_DNA"/>
</dbReference>
<accession>A0AAV2TMP6</accession>
<proteinExistence type="predicted"/>
<comment type="caution">
    <text evidence="1">The sequence shown here is derived from an EMBL/GenBank/DDBJ whole genome shotgun (WGS) entry which is preliminary data.</text>
</comment>
<evidence type="ECO:0000313" key="1">
    <source>
        <dbReference type="EMBL" id="CAL5137703.1"/>
    </source>
</evidence>
<reference evidence="1" key="1">
    <citation type="submission" date="2024-06" db="EMBL/GenBank/DDBJ databases">
        <authorList>
            <person name="Liu X."/>
            <person name="Lenzi L."/>
            <person name="Haldenby T S."/>
            <person name="Uol C."/>
        </authorList>
    </citation>
    <scope>NUCLEOTIDE SEQUENCE</scope>
</reference>